<dbReference type="RefSeq" id="WP_184927014.1">
    <property type="nucleotide sequence ID" value="NZ_JACHMO010000001.1"/>
</dbReference>
<comment type="caution">
    <text evidence="1">The sequence shown here is derived from an EMBL/GenBank/DDBJ whole genome shotgun (WGS) entry which is preliminary data.</text>
</comment>
<keyword evidence="2" id="KW-1185">Reference proteome</keyword>
<protein>
    <submittedName>
        <fullName evidence="1">Uncharacterized protein</fullName>
    </submittedName>
</protein>
<sequence>MAGKTFPWVLTASVPWADGPQYTRGTHDGLPLLSYGCAPRAKLATYRQLRAMGLRPNGQDPVAVLYVRHNASGKTSFASLYLIEKAAPVRPMTPAKWTALAKANLARRICRICGKDPLYVLPTSTGLCWPCFAAETAVSDTVDCGTADDWAEAA</sequence>
<proteinExistence type="predicted"/>
<dbReference type="AlphaFoldDB" id="A0A7W9HRB0"/>
<dbReference type="EMBL" id="JACHMO010000001">
    <property type="protein sequence ID" value="MBB5807037.1"/>
    <property type="molecule type" value="Genomic_DNA"/>
</dbReference>
<dbReference type="Proteomes" id="UP000552097">
    <property type="component" value="Unassembled WGS sequence"/>
</dbReference>
<organism evidence="1 2">
    <name type="scientific">Saccharothrix ecbatanensis</name>
    <dbReference type="NCBI Taxonomy" id="1105145"/>
    <lineage>
        <taxon>Bacteria</taxon>
        <taxon>Bacillati</taxon>
        <taxon>Actinomycetota</taxon>
        <taxon>Actinomycetes</taxon>
        <taxon>Pseudonocardiales</taxon>
        <taxon>Pseudonocardiaceae</taxon>
        <taxon>Saccharothrix</taxon>
    </lineage>
</organism>
<dbReference type="NCBIfam" id="NF041638">
    <property type="entry name" value="QRL_CxxC_CxxC"/>
    <property type="match status" value="1"/>
</dbReference>
<evidence type="ECO:0000313" key="2">
    <source>
        <dbReference type="Proteomes" id="UP000552097"/>
    </source>
</evidence>
<evidence type="ECO:0000313" key="1">
    <source>
        <dbReference type="EMBL" id="MBB5807037.1"/>
    </source>
</evidence>
<accession>A0A7W9HRB0</accession>
<gene>
    <name evidence="1" type="ORF">F4560_006805</name>
</gene>
<reference evidence="1 2" key="1">
    <citation type="submission" date="2020-08" db="EMBL/GenBank/DDBJ databases">
        <title>Sequencing the genomes of 1000 actinobacteria strains.</title>
        <authorList>
            <person name="Klenk H.-P."/>
        </authorList>
    </citation>
    <scope>NUCLEOTIDE SEQUENCE [LARGE SCALE GENOMIC DNA]</scope>
    <source>
        <strain evidence="1 2">DSM 45486</strain>
    </source>
</reference>
<name>A0A7W9HRB0_9PSEU</name>
<dbReference type="InterPro" id="IPR048142">
    <property type="entry name" value="QRL_CxxC_CxxC"/>
</dbReference>